<dbReference type="EMBL" id="MU006231">
    <property type="protein sequence ID" value="KAF2824065.1"/>
    <property type="molecule type" value="Genomic_DNA"/>
</dbReference>
<evidence type="ECO:0000313" key="7">
    <source>
        <dbReference type="Proteomes" id="UP000799424"/>
    </source>
</evidence>
<accession>A0A6A6ZUR7</accession>
<dbReference type="PANTHER" id="PTHR43735">
    <property type="entry name" value="APOPTOSIS-INDUCING FACTOR 1"/>
    <property type="match status" value="1"/>
</dbReference>
<keyword evidence="7" id="KW-1185">Reference proteome</keyword>
<comment type="similarity">
    <text evidence="1">Belongs to the FAD-dependent oxidoreductase family.</text>
</comment>
<keyword evidence="2" id="KW-0285">Flavoprotein</keyword>
<dbReference type="GO" id="GO:0005737">
    <property type="term" value="C:cytoplasm"/>
    <property type="evidence" value="ECO:0007669"/>
    <property type="project" value="TreeGrafter"/>
</dbReference>
<dbReference type="PRINTS" id="PR00368">
    <property type="entry name" value="FADPNR"/>
</dbReference>
<dbReference type="AlphaFoldDB" id="A0A6A6ZUR7"/>
<evidence type="ECO:0000256" key="4">
    <source>
        <dbReference type="ARBA" id="ARBA00023002"/>
    </source>
</evidence>
<dbReference type="GO" id="GO:0050660">
    <property type="term" value="F:flavin adenine dinucleotide binding"/>
    <property type="evidence" value="ECO:0007669"/>
    <property type="project" value="TreeGrafter"/>
</dbReference>
<evidence type="ECO:0000256" key="1">
    <source>
        <dbReference type="ARBA" id="ARBA00006442"/>
    </source>
</evidence>
<dbReference type="PANTHER" id="PTHR43735:SF3">
    <property type="entry name" value="FERROPTOSIS SUPPRESSOR PROTEIN 1"/>
    <property type="match status" value="1"/>
</dbReference>
<dbReference type="SUPFAM" id="SSF51905">
    <property type="entry name" value="FAD/NAD(P)-binding domain"/>
    <property type="match status" value="1"/>
</dbReference>
<proteinExistence type="inferred from homology"/>
<gene>
    <name evidence="6" type="ORF">CC86DRAFT_372188</name>
</gene>
<evidence type="ECO:0000259" key="5">
    <source>
        <dbReference type="Pfam" id="PF07992"/>
    </source>
</evidence>
<dbReference type="InterPro" id="IPR023753">
    <property type="entry name" value="FAD/NAD-binding_dom"/>
</dbReference>
<dbReference type="GO" id="GO:0004174">
    <property type="term" value="F:electron-transferring-flavoprotein dehydrogenase activity"/>
    <property type="evidence" value="ECO:0007669"/>
    <property type="project" value="TreeGrafter"/>
</dbReference>
<organism evidence="6 7">
    <name type="scientific">Ophiobolus disseminans</name>
    <dbReference type="NCBI Taxonomy" id="1469910"/>
    <lineage>
        <taxon>Eukaryota</taxon>
        <taxon>Fungi</taxon>
        <taxon>Dikarya</taxon>
        <taxon>Ascomycota</taxon>
        <taxon>Pezizomycotina</taxon>
        <taxon>Dothideomycetes</taxon>
        <taxon>Pleosporomycetidae</taxon>
        <taxon>Pleosporales</taxon>
        <taxon>Pleosporineae</taxon>
        <taxon>Phaeosphaeriaceae</taxon>
        <taxon>Ophiobolus</taxon>
    </lineage>
</organism>
<name>A0A6A6ZUR7_9PLEO</name>
<dbReference type="InterPro" id="IPR036188">
    <property type="entry name" value="FAD/NAD-bd_sf"/>
</dbReference>
<dbReference type="Pfam" id="PF07992">
    <property type="entry name" value="Pyr_redox_2"/>
    <property type="match status" value="1"/>
</dbReference>
<feature type="domain" description="FAD/NAD(P)-binding" evidence="5">
    <location>
        <begin position="29"/>
        <end position="344"/>
    </location>
</feature>
<evidence type="ECO:0000256" key="3">
    <source>
        <dbReference type="ARBA" id="ARBA00022827"/>
    </source>
</evidence>
<sequence length="441" mass="47633">MYILALFLQKRLYFHPPVRSSQKMAKKCIVILGGSYGGISAAHNILEHIIPSLPNSSTYELVLVSTSAYAMCRPACPRALISDKMFDQDKLFVSISKQFEQYKSNFRLINGTATELRSDQRTVSVNAAGAVESIDYHALIIATGASTYSPLFGFNRDEVFLRASWDAFRQALPLAKSIVIAGGGPTGVETAGELGEHLNGRAGWFSSKLESPKVAITLISAGDNLLPNLRPAIAKEAETHLAKVGVTIIKNARVKNVAQQGIQEELGTSHGPGIDDVAAKATLSLDNDTVIDADLYIPSFGTRPNTSFVTDSSLLTADHRIATNASTLRVDASGPRVYAIGDVSSYAAPSVHQLLAAIPVLTANIKRDLLAAAGKDVTGEDRVFKEDTRETQLVPIGKSKGVGAVMGYRVPSFLIWLIKGRDYWLWTTGNLWSGKQWAKEG</sequence>
<dbReference type="OrthoDB" id="202203at2759"/>
<reference evidence="6" key="1">
    <citation type="journal article" date="2020" name="Stud. Mycol.">
        <title>101 Dothideomycetes genomes: a test case for predicting lifestyles and emergence of pathogens.</title>
        <authorList>
            <person name="Haridas S."/>
            <person name="Albert R."/>
            <person name="Binder M."/>
            <person name="Bloem J."/>
            <person name="Labutti K."/>
            <person name="Salamov A."/>
            <person name="Andreopoulos B."/>
            <person name="Baker S."/>
            <person name="Barry K."/>
            <person name="Bills G."/>
            <person name="Bluhm B."/>
            <person name="Cannon C."/>
            <person name="Castanera R."/>
            <person name="Culley D."/>
            <person name="Daum C."/>
            <person name="Ezra D."/>
            <person name="Gonzalez J."/>
            <person name="Henrissat B."/>
            <person name="Kuo A."/>
            <person name="Liang C."/>
            <person name="Lipzen A."/>
            <person name="Lutzoni F."/>
            <person name="Magnuson J."/>
            <person name="Mondo S."/>
            <person name="Nolan M."/>
            <person name="Ohm R."/>
            <person name="Pangilinan J."/>
            <person name="Park H.-J."/>
            <person name="Ramirez L."/>
            <person name="Alfaro M."/>
            <person name="Sun H."/>
            <person name="Tritt A."/>
            <person name="Yoshinaga Y."/>
            <person name="Zwiers L.-H."/>
            <person name="Turgeon B."/>
            <person name="Goodwin S."/>
            <person name="Spatafora J."/>
            <person name="Crous P."/>
            <person name="Grigoriev I."/>
        </authorList>
    </citation>
    <scope>NUCLEOTIDE SEQUENCE</scope>
    <source>
        <strain evidence="6">CBS 113818</strain>
    </source>
</reference>
<dbReference type="PRINTS" id="PR00411">
    <property type="entry name" value="PNDRDTASEI"/>
</dbReference>
<keyword evidence="3" id="KW-0274">FAD</keyword>
<dbReference type="Proteomes" id="UP000799424">
    <property type="component" value="Unassembled WGS sequence"/>
</dbReference>
<keyword evidence="4" id="KW-0560">Oxidoreductase</keyword>
<evidence type="ECO:0000256" key="2">
    <source>
        <dbReference type="ARBA" id="ARBA00022630"/>
    </source>
</evidence>
<evidence type="ECO:0000313" key="6">
    <source>
        <dbReference type="EMBL" id="KAF2824065.1"/>
    </source>
</evidence>
<protein>
    <submittedName>
        <fullName evidence="6">FAD/NAD(P)-binding domain-containing protein</fullName>
    </submittedName>
</protein>
<dbReference type="Gene3D" id="3.50.50.100">
    <property type="match status" value="1"/>
</dbReference>